<proteinExistence type="predicted"/>
<dbReference type="OrthoDB" id="257265at2"/>
<evidence type="ECO:0000313" key="3">
    <source>
        <dbReference type="Proteomes" id="UP000214646"/>
    </source>
</evidence>
<keyword evidence="2" id="KW-0648">Protein biosynthesis</keyword>
<feature type="compositionally biased region" description="Polar residues" evidence="1">
    <location>
        <begin position="239"/>
        <end position="250"/>
    </location>
</feature>
<dbReference type="Proteomes" id="UP000214646">
    <property type="component" value="Unassembled WGS sequence"/>
</dbReference>
<evidence type="ECO:0000313" key="2">
    <source>
        <dbReference type="EMBL" id="OWK47193.1"/>
    </source>
</evidence>
<reference evidence="3" key="1">
    <citation type="submission" date="2017-06" db="EMBL/GenBank/DDBJ databases">
        <title>Genome analysis of Fimbriiglobus ruber SP5, the first member of the order Planctomycetales with confirmed chitinolytic capability.</title>
        <authorList>
            <person name="Ravin N.V."/>
            <person name="Rakitin A.L."/>
            <person name="Ivanova A.A."/>
            <person name="Beletsky A.V."/>
            <person name="Kulichevskaya I.S."/>
            <person name="Mardanov A.V."/>
            <person name="Dedysh S.N."/>
        </authorList>
    </citation>
    <scope>NUCLEOTIDE SEQUENCE [LARGE SCALE GENOMIC DNA]</scope>
    <source>
        <strain evidence="3">SP5</strain>
    </source>
</reference>
<accession>A0A225E1T9</accession>
<sequence length="699" mass="72493">MNLTALTLLGLATTFGQPDPGTADPTPDYVRWKSRSFILPIEYKPDQRKTVREIQLWISRDQGQIWEIADKVLPSKDQFEFISKEDGLFWVSMVIVYVDGKKDPPDVSRALPGMKLLIDTVPPVVRVTSAQRVADDIIVDWTVDEKFPNDKATQVTYKAMGSGVTSDWQPVPNGSVTGRTARFKPNVPGPILVQIVATDHAGNTGTGMKEVPAAATGDSPPVQANSGPPVQPNAGPPVQANSGPPVQPNSEPAAPRTPIVIDTTPSPAAPASPIIAVGVTAPGGPVVAQPGTSGPVAVTPVVVAPGPVAPAIVAPVAPAGNPPVALVNVAPAAGSPPANVAMAAPAGGVPAASSGIVGAGGAGGPIGAAGGAEYPAPAFPGAPAPAAPPPQAYVPVQSPQPPAAPAWQPVQQTPPGPVSAYQPTPGPLQVAADPQSPQPLPVRPGSSPTATGGAEQPTAQFVNFLRFDLQYQIDVGPSGVSRIDLYVTRDDGRTWSKWSQHDGKETPLRVQLDAQFNSQKEGDYGFRMVPVSGAGLTDGAPAPGTVPEMRVHVDTTPPLIRPFQPTPDPNQRNTLVLHWEASDRNFGKDPISIEWSEQPNGPWKSIVNSDGGTLATAGTLATPGGPPAVSNRLPNTGSYGWQLPANMSTHKVFLKFAAIDAAGNRSEVVTQSPILVDLTKPRAKIQGITGTSAIVQRRD</sequence>
<dbReference type="EMBL" id="NIDE01000001">
    <property type="protein sequence ID" value="OWK47193.1"/>
    <property type="molecule type" value="Genomic_DNA"/>
</dbReference>
<name>A0A225E1T9_9BACT</name>
<feature type="compositionally biased region" description="Pro residues" evidence="1">
    <location>
        <begin position="381"/>
        <end position="404"/>
    </location>
</feature>
<keyword evidence="2" id="KW-0396">Initiation factor</keyword>
<feature type="region of interest" description="Disordered" evidence="1">
    <location>
        <begin position="381"/>
        <end position="455"/>
    </location>
</feature>
<dbReference type="AlphaFoldDB" id="A0A225E1T9"/>
<feature type="region of interest" description="Disordered" evidence="1">
    <location>
        <begin position="203"/>
        <end position="267"/>
    </location>
</feature>
<gene>
    <name evidence="2" type="ORF">FRUB_00892</name>
</gene>
<keyword evidence="3" id="KW-1185">Reference proteome</keyword>
<dbReference type="RefSeq" id="WP_143392836.1">
    <property type="nucleotide sequence ID" value="NZ_NIDE01000001.1"/>
</dbReference>
<organism evidence="2 3">
    <name type="scientific">Fimbriiglobus ruber</name>
    <dbReference type="NCBI Taxonomy" id="1908690"/>
    <lineage>
        <taxon>Bacteria</taxon>
        <taxon>Pseudomonadati</taxon>
        <taxon>Planctomycetota</taxon>
        <taxon>Planctomycetia</taxon>
        <taxon>Gemmatales</taxon>
        <taxon>Gemmataceae</taxon>
        <taxon>Fimbriiglobus</taxon>
    </lineage>
</organism>
<comment type="caution">
    <text evidence="2">The sequence shown here is derived from an EMBL/GenBank/DDBJ whole genome shotgun (WGS) entry which is preliminary data.</text>
</comment>
<protein>
    <submittedName>
        <fullName evidence="2">Translation initiation factor 2</fullName>
    </submittedName>
</protein>
<dbReference type="GO" id="GO:0003743">
    <property type="term" value="F:translation initiation factor activity"/>
    <property type="evidence" value="ECO:0007669"/>
    <property type="project" value="UniProtKB-KW"/>
</dbReference>
<evidence type="ECO:0000256" key="1">
    <source>
        <dbReference type="SAM" id="MobiDB-lite"/>
    </source>
</evidence>